<dbReference type="KEGG" id="gtn:GTNG_2472"/>
<evidence type="ECO:0000256" key="1">
    <source>
        <dbReference type="SAM" id="Phobius"/>
    </source>
</evidence>
<dbReference type="InterPro" id="IPR025418">
    <property type="entry name" value="YrhC-like"/>
</dbReference>
<evidence type="ECO:0000313" key="2">
    <source>
        <dbReference type="EMBL" id="ABO67817.1"/>
    </source>
</evidence>
<dbReference type="AlphaFoldDB" id="A4IR63"/>
<evidence type="ECO:0008006" key="4">
    <source>
        <dbReference type="Google" id="ProtNLM"/>
    </source>
</evidence>
<keyword evidence="1" id="KW-0812">Transmembrane</keyword>
<dbReference type="Proteomes" id="UP000001578">
    <property type="component" value="Chromosome"/>
</dbReference>
<proteinExistence type="predicted"/>
<name>A4IR63_GEOTN</name>
<dbReference type="HOGENOM" id="CLU_185006_2_0_9"/>
<reference evidence="2 3" key="1">
    <citation type="journal article" date="2007" name="Proc. Natl. Acad. Sci. U.S.A.">
        <title>Genome and proteome of long-chain alkane degrading Geobacillus thermodenitrificans NG80-2 isolated from a deep-subsurface oil reservoir.</title>
        <authorList>
            <person name="Feng L."/>
            <person name="Wang W."/>
            <person name="Cheng J."/>
            <person name="Ren Y."/>
            <person name="Zhao G."/>
            <person name="Gao C."/>
            <person name="Tang Y."/>
            <person name="Liu X."/>
            <person name="Han W."/>
            <person name="Peng X."/>
            <person name="Liu R."/>
            <person name="Wang L."/>
        </authorList>
    </citation>
    <scope>NUCLEOTIDE SEQUENCE [LARGE SCALE GENOMIC DNA]</scope>
    <source>
        <strain evidence="2 3">NG80-2</strain>
    </source>
</reference>
<evidence type="ECO:0000313" key="3">
    <source>
        <dbReference type="Proteomes" id="UP000001578"/>
    </source>
</evidence>
<dbReference type="eggNOG" id="ENOG50332YN">
    <property type="taxonomic scope" value="Bacteria"/>
</dbReference>
<feature type="transmembrane region" description="Helical" evidence="1">
    <location>
        <begin position="48"/>
        <end position="65"/>
    </location>
</feature>
<protein>
    <recommendedName>
        <fullName evidence="4">YrhC-like protein</fullName>
    </recommendedName>
</protein>
<keyword evidence="1" id="KW-1133">Transmembrane helix</keyword>
<dbReference type="Pfam" id="PF14143">
    <property type="entry name" value="YrhC"/>
    <property type="match status" value="1"/>
</dbReference>
<sequence>MAVNEQQRNVLRTKAGDFRTYSLVLFALGAFFYLGTIIPGALETAKKPFALVAVAGCLAAALYCSRRAARYVCQLEEENSFEP</sequence>
<gene>
    <name evidence="2" type="ordered locus">GTNG_2472</name>
</gene>
<dbReference type="EMBL" id="CP000557">
    <property type="protein sequence ID" value="ABO67817.1"/>
    <property type="molecule type" value="Genomic_DNA"/>
</dbReference>
<feature type="transmembrane region" description="Helical" evidence="1">
    <location>
        <begin position="21"/>
        <end position="42"/>
    </location>
</feature>
<accession>A4IR63</accession>
<organism evidence="2 3">
    <name type="scientific">Geobacillus thermodenitrificans (strain NG80-2)</name>
    <dbReference type="NCBI Taxonomy" id="420246"/>
    <lineage>
        <taxon>Bacteria</taxon>
        <taxon>Bacillati</taxon>
        <taxon>Bacillota</taxon>
        <taxon>Bacilli</taxon>
        <taxon>Bacillales</taxon>
        <taxon>Anoxybacillaceae</taxon>
        <taxon>Geobacillus</taxon>
    </lineage>
</organism>
<keyword evidence="1" id="KW-0472">Membrane</keyword>